<feature type="signal peptide" evidence="1">
    <location>
        <begin position="1"/>
        <end position="24"/>
    </location>
</feature>
<dbReference type="Proteomes" id="UP001224674">
    <property type="component" value="Chromosome"/>
</dbReference>
<evidence type="ECO:0000256" key="1">
    <source>
        <dbReference type="SAM" id="SignalP"/>
    </source>
</evidence>
<name>A0AAJ6AG58_9MICC</name>
<dbReference type="EMBL" id="CP122566">
    <property type="protein sequence ID" value="WGH92107.1"/>
    <property type="molecule type" value="Genomic_DNA"/>
</dbReference>
<evidence type="ECO:0000313" key="2">
    <source>
        <dbReference type="EMBL" id="WGH92107.1"/>
    </source>
</evidence>
<sequence length="189" mass="20894">MRSASNTITSTLIALALSTPVVLAIPGCAGDQSVPKEHYYTPEPIPEDSYSYTGPQATVVFNLQELPEFEDTSSTDILRGAHSVCETLTYGKPVSIHKVEERFAEAAPNVGSTSFPTPDELQPQDSITGSQVLYMRRYLEEVLEYTPEQINLTVMSATMNLCEETIDRLDDEASVLPPFPDIIEYRNSQ</sequence>
<organism evidence="2 3">
    <name type="scientific">Auritidibacter ignavus</name>
    <dbReference type="NCBI Taxonomy" id="678932"/>
    <lineage>
        <taxon>Bacteria</taxon>
        <taxon>Bacillati</taxon>
        <taxon>Actinomycetota</taxon>
        <taxon>Actinomycetes</taxon>
        <taxon>Micrococcales</taxon>
        <taxon>Micrococcaceae</taxon>
        <taxon>Auritidibacter</taxon>
    </lineage>
</organism>
<evidence type="ECO:0000313" key="3">
    <source>
        <dbReference type="Proteomes" id="UP001224674"/>
    </source>
</evidence>
<keyword evidence="1" id="KW-0732">Signal</keyword>
<accession>A0AAJ6AG58</accession>
<dbReference type="RefSeq" id="WP_279674352.1">
    <property type="nucleotide sequence ID" value="NZ_CP122566.1"/>
</dbReference>
<protein>
    <submittedName>
        <fullName evidence="2">Uncharacterized protein</fullName>
    </submittedName>
</protein>
<proteinExistence type="predicted"/>
<dbReference type="AlphaFoldDB" id="A0AAJ6AG58"/>
<keyword evidence="3" id="KW-1185">Reference proteome</keyword>
<gene>
    <name evidence="2" type="ORF">QDX21_07125</name>
</gene>
<reference evidence="2 3" key="1">
    <citation type="submission" date="2023-03" db="EMBL/GenBank/DDBJ databases">
        <title>Complete genome sequences of several Auritidibacter ignavus strains isolated from ear infections.</title>
        <authorList>
            <person name="Baehr T."/>
            <person name="Baumhoegger A.M."/>
        </authorList>
    </citation>
    <scope>NUCLEOTIDE SEQUENCE [LARGE SCALE GENOMIC DNA]</scope>
    <source>
        <strain evidence="2 3">BABAE-6</strain>
    </source>
</reference>
<feature type="chain" id="PRO_5042593925" evidence="1">
    <location>
        <begin position="25"/>
        <end position="189"/>
    </location>
</feature>